<evidence type="ECO:0000313" key="6">
    <source>
        <dbReference type="EMBL" id="SPF40666.1"/>
    </source>
</evidence>
<dbReference type="Gene3D" id="3.90.1720.10">
    <property type="entry name" value="endopeptidase domain like (from Nostoc punctiforme)"/>
    <property type="match status" value="1"/>
</dbReference>
<comment type="similarity">
    <text evidence="1">Belongs to the peptidase C40 family.</text>
</comment>
<feature type="domain" description="NlpC/P60" evidence="5">
    <location>
        <begin position="292"/>
        <end position="411"/>
    </location>
</feature>
<dbReference type="InterPro" id="IPR051202">
    <property type="entry name" value="Peptidase_C40"/>
</dbReference>
<evidence type="ECO:0000256" key="3">
    <source>
        <dbReference type="ARBA" id="ARBA00022801"/>
    </source>
</evidence>
<dbReference type="SUPFAM" id="SSF54001">
    <property type="entry name" value="Cysteine proteinases"/>
    <property type="match status" value="1"/>
</dbReference>
<name>A0A2U3KLZ5_9FIRM</name>
<dbReference type="InterPro" id="IPR038765">
    <property type="entry name" value="Papain-like_cys_pep_sf"/>
</dbReference>
<dbReference type="GO" id="GO:0006508">
    <property type="term" value="P:proteolysis"/>
    <property type="evidence" value="ECO:0007669"/>
    <property type="project" value="UniProtKB-KW"/>
</dbReference>
<dbReference type="PANTHER" id="PTHR47053:SF4">
    <property type="entry name" value="ENDOPEPTIDASE LYTE-RELATED"/>
    <property type="match status" value="1"/>
</dbReference>
<dbReference type="Gene3D" id="6.10.250.3150">
    <property type="match status" value="1"/>
</dbReference>
<protein>
    <submittedName>
        <fullName evidence="6">NlpC/P60 family protein</fullName>
    </submittedName>
</protein>
<evidence type="ECO:0000256" key="1">
    <source>
        <dbReference type="ARBA" id="ARBA00007074"/>
    </source>
</evidence>
<dbReference type="Proteomes" id="UP000238916">
    <property type="component" value="Unassembled WGS sequence"/>
</dbReference>
<dbReference type="InterPro" id="IPR000064">
    <property type="entry name" value="NLP_P60_dom"/>
</dbReference>
<proteinExistence type="inferred from homology"/>
<evidence type="ECO:0000313" key="7">
    <source>
        <dbReference type="Proteomes" id="UP000238916"/>
    </source>
</evidence>
<evidence type="ECO:0000259" key="5">
    <source>
        <dbReference type="PROSITE" id="PS51935"/>
    </source>
</evidence>
<dbReference type="AlphaFoldDB" id="A0A2U3KLZ5"/>
<sequence length="413" mass="46199">MQVWFDKTFSKIGGLIVRRIVLSLLVLFLICSSLQPVYAATIEDNLNENLNAFMNSSSSLQDQENLQQQLETSAVSQSESIQESIDVLKSEIDQDNLVIEQHQETIVNLDAEQQKLADQQKQDAETLASYVKNQYTDSDTPYLTYISWLVSSTSFKDLINRSSYLDTILSFYRDLSVKISTNSEVIAAKRSLEQGETKKLTDEVQSKQQLMDGLSEAMAKQTELINSITTDQAQTTQAQSRGQNSMSETQRLIAAEQIQAQLATQAKYQQILASELKADSIQGTFSTPVKFNGQIGQLLSFASTFLGVPYTWGGTYPQFDCSSFVQYVYGHFEIKLSRVTWDQYNEGQSVTRDNLKAGDLVFFSTYQAGPSHVGIYLGSGIMIDSSNSGVSYANINSDYWSSRYYGARRVIAL</sequence>
<dbReference type="OrthoDB" id="9808890at2"/>
<dbReference type="PROSITE" id="PS51935">
    <property type="entry name" value="NLPC_P60"/>
    <property type="match status" value="1"/>
</dbReference>
<evidence type="ECO:0000256" key="2">
    <source>
        <dbReference type="ARBA" id="ARBA00022670"/>
    </source>
</evidence>
<dbReference type="Pfam" id="PF00877">
    <property type="entry name" value="NLPC_P60"/>
    <property type="match status" value="1"/>
</dbReference>
<dbReference type="PANTHER" id="PTHR47053">
    <property type="entry name" value="MUREIN DD-ENDOPEPTIDASE MEPH-RELATED"/>
    <property type="match status" value="1"/>
</dbReference>
<dbReference type="EMBL" id="OMOF01000149">
    <property type="protein sequence ID" value="SPF40666.1"/>
    <property type="molecule type" value="Genomic_DNA"/>
</dbReference>
<dbReference type="GO" id="GO:0008234">
    <property type="term" value="F:cysteine-type peptidase activity"/>
    <property type="evidence" value="ECO:0007669"/>
    <property type="project" value="UniProtKB-KW"/>
</dbReference>
<organism evidence="6 7">
    <name type="scientific">Candidatus Desulfosporosinus infrequens</name>
    <dbReference type="NCBI Taxonomy" id="2043169"/>
    <lineage>
        <taxon>Bacteria</taxon>
        <taxon>Bacillati</taxon>
        <taxon>Bacillota</taxon>
        <taxon>Clostridia</taxon>
        <taxon>Eubacteriales</taxon>
        <taxon>Desulfitobacteriaceae</taxon>
        <taxon>Desulfosporosinus</taxon>
    </lineage>
</organism>
<reference evidence="7" key="1">
    <citation type="submission" date="2018-02" db="EMBL/GenBank/DDBJ databases">
        <authorList>
            <person name="Hausmann B."/>
        </authorList>
    </citation>
    <scope>NUCLEOTIDE SEQUENCE [LARGE SCALE GENOMIC DNA]</scope>
    <source>
        <strain evidence="7">Peat soil MAG SbF1</strain>
    </source>
</reference>
<keyword evidence="3" id="KW-0378">Hydrolase</keyword>
<evidence type="ECO:0000256" key="4">
    <source>
        <dbReference type="ARBA" id="ARBA00022807"/>
    </source>
</evidence>
<gene>
    <name evidence="6" type="ORF">SBF1_2320006</name>
</gene>
<accession>A0A2U3KLZ5</accession>
<keyword evidence="4" id="KW-0788">Thiol protease</keyword>
<keyword evidence="2" id="KW-0645">Protease</keyword>